<keyword evidence="6" id="KW-1185">Reference proteome</keyword>
<dbReference type="eggNOG" id="COG2025">
    <property type="taxonomic scope" value="Bacteria"/>
</dbReference>
<dbReference type="InterPro" id="IPR014731">
    <property type="entry name" value="ETF_asu_C"/>
</dbReference>
<dbReference type="Proteomes" id="UP000002318">
    <property type="component" value="Chromosome"/>
</dbReference>
<dbReference type="SUPFAM" id="SSF52402">
    <property type="entry name" value="Adenine nucleotide alpha hydrolases-like"/>
    <property type="match status" value="1"/>
</dbReference>
<dbReference type="GO" id="GO:0033539">
    <property type="term" value="P:fatty acid beta-oxidation using acyl-CoA dehydrogenase"/>
    <property type="evidence" value="ECO:0007669"/>
    <property type="project" value="TreeGrafter"/>
</dbReference>
<organism evidence="5 6">
    <name type="scientific">Sediminispirochaeta smaragdinae (strain DSM 11293 / JCM 15392 / SEBR 4228)</name>
    <name type="common">Spirochaeta smaragdinae</name>
    <dbReference type="NCBI Taxonomy" id="573413"/>
    <lineage>
        <taxon>Bacteria</taxon>
        <taxon>Pseudomonadati</taxon>
        <taxon>Spirochaetota</taxon>
        <taxon>Spirochaetia</taxon>
        <taxon>Spirochaetales</taxon>
        <taxon>Spirochaetaceae</taxon>
        <taxon>Sediminispirochaeta</taxon>
    </lineage>
</organism>
<dbReference type="InterPro" id="IPR014729">
    <property type="entry name" value="Rossmann-like_a/b/a_fold"/>
</dbReference>
<protein>
    <submittedName>
        <fullName evidence="5">Electron transfer flavoprotein alpha/beta-subunit</fullName>
    </submittedName>
</protein>
<feature type="binding site" evidence="3">
    <location>
        <begin position="247"/>
        <end position="248"/>
    </location>
    <ligand>
        <name>FAD</name>
        <dbReference type="ChEBI" id="CHEBI:57692"/>
    </ligand>
</feature>
<dbReference type="InterPro" id="IPR033947">
    <property type="entry name" value="ETF_alpha_N"/>
</dbReference>
<dbReference type="EMBL" id="CP002116">
    <property type="protein sequence ID" value="ADK80239.1"/>
    <property type="molecule type" value="Genomic_DNA"/>
</dbReference>
<dbReference type="HOGENOM" id="CLU_034178_1_1_12"/>
<keyword evidence="2" id="KW-0813">Transport</keyword>
<dbReference type="Gene3D" id="3.40.50.1220">
    <property type="entry name" value="TPP-binding domain"/>
    <property type="match status" value="1"/>
</dbReference>
<dbReference type="OrthoDB" id="9770286at2"/>
<dbReference type="PANTHER" id="PTHR43153:SF1">
    <property type="entry name" value="ELECTRON TRANSFER FLAVOPROTEIN SUBUNIT ALPHA, MITOCHONDRIAL"/>
    <property type="match status" value="1"/>
</dbReference>
<dbReference type="STRING" id="573413.Spirs_1108"/>
<dbReference type="KEGG" id="ssm:Spirs_1108"/>
<proteinExistence type="inferred from homology"/>
<feature type="binding site" evidence="3">
    <location>
        <position position="299"/>
    </location>
    <ligand>
        <name>FAD</name>
        <dbReference type="ChEBI" id="CHEBI:57692"/>
    </ligand>
</feature>
<dbReference type="InterPro" id="IPR029035">
    <property type="entry name" value="DHS-like_NAD/FAD-binding_dom"/>
</dbReference>
<accession>E1R0Z0</accession>
<name>E1R0Z0_SEDSS</name>
<dbReference type="RefSeq" id="WP_013253703.1">
    <property type="nucleotide sequence ID" value="NC_014364.1"/>
</dbReference>
<dbReference type="PIRSF" id="PIRSF000089">
    <property type="entry name" value="Electra_flavoP_a"/>
    <property type="match status" value="1"/>
</dbReference>
<comment type="cofactor">
    <cofactor evidence="3">
        <name>FAD</name>
        <dbReference type="ChEBI" id="CHEBI:57692"/>
    </cofactor>
    <text evidence="3">Binds 1 FAD per dimer.</text>
</comment>
<dbReference type="InterPro" id="IPR001308">
    <property type="entry name" value="ETF_a/FixB"/>
</dbReference>
<keyword evidence="3" id="KW-0274">FAD</keyword>
<comment type="similarity">
    <text evidence="1">Belongs to the ETF alpha-subunit/FixB family.</text>
</comment>
<gene>
    <name evidence="5" type="ordered locus">Spirs_1108</name>
</gene>
<sequence>MNAIHEVWIWAEQRDGRLMDVSLEILGKASELAEEIGGGTAAILIGDELSPLARELIAYGADKVYLFSDPRLTYYQSDAYTRLISDLLEKQQPEILLLGGTTIGMDLAPSVAARIKTGLTAHSCKLEIDKSGDKPLLMAAVPGWGGGMIVNIACPEHRPQMVTVQQGVMEKPPRDDHHSGELIPMEVKLNERDFRVKCIEMVETIPEGPQIDTSDVVVVGGYGMKCQGSLLPLEELTDLLHGALGGTRPALDEGWIPECSMIGVNGKAIGPKLLITIGTSGANHYTAGFVKAGTVMAINSDPDAPIFDVCDIGIVGDALEVVPAMVKALKAL</sequence>
<dbReference type="GO" id="GO:0050660">
    <property type="term" value="F:flavin adenine dinucleotide binding"/>
    <property type="evidence" value="ECO:0007669"/>
    <property type="project" value="InterPro"/>
</dbReference>
<evidence type="ECO:0000256" key="3">
    <source>
        <dbReference type="PIRSR" id="PIRSR000089-1"/>
    </source>
</evidence>
<reference evidence="5 6" key="1">
    <citation type="journal article" date="2010" name="Stand. Genomic Sci.">
        <title>Complete genome sequence of Spirochaeta smaragdinae type strain (SEBR 4228).</title>
        <authorList>
            <person name="Mavromatis K."/>
            <person name="Yasawong M."/>
            <person name="Chertkov O."/>
            <person name="Lapidus A."/>
            <person name="Lucas S."/>
            <person name="Nolan M."/>
            <person name="Del Rio T.G."/>
            <person name="Tice H."/>
            <person name="Cheng J.F."/>
            <person name="Pitluck S."/>
            <person name="Liolios K."/>
            <person name="Ivanova N."/>
            <person name="Tapia R."/>
            <person name="Han C."/>
            <person name="Bruce D."/>
            <person name="Goodwin L."/>
            <person name="Pati A."/>
            <person name="Chen A."/>
            <person name="Palaniappan K."/>
            <person name="Land M."/>
            <person name="Hauser L."/>
            <person name="Chang Y.J."/>
            <person name="Jeffries C.D."/>
            <person name="Detter J.C."/>
            <person name="Rohde M."/>
            <person name="Brambilla E."/>
            <person name="Spring S."/>
            <person name="Goker M."/>
            <person name="Sikorski J."/>
            <person name="Woyke T."/>
            <person name="Bristow J."/>
            <person name="Eisen J.A."/>
            <person name="Markowitz V."/>
            <person name="Hugenholtz P."/>
            <person name="Klenk H.P."/>
            <person name="Kyrpides N.C."/>
        </authorList>
    </citation>
    <scope>NUCLEOTIDE SEQUENCE [LARGE SCALE GENOMIC DNA]</scope>
    <source>
        <strain evidence="6">DSM 11293 / JCM 15392 / SEBR 4228</strain>
    </source>
</reference>
<evidence type="ECO:0000313" key="6">
    <source>
        <dbReference type="Proteomes" id="UP000002318"/>
    </source>
</evidence>
<keyword evidence="3" id="KW-0285">Flavoprotein</keyword>
<dbReference type="Pfam" id="PF01012">
    <property type="entry name" value="ETF"/>
    <property type="match status" value="1"/>
</dbReference>
<evidence type="ECO:0000256" key="1">
    <source>
        <dbReference type="ARBA" id="ARBA00005817"/>
    </source>
</evidence>
<feature type="domain" description="Electron transfer flavoprotein alpha/beta-subunit N-terminal" evidence="4">
    <location>
        <begin position="7"/>
        <end position="198"/>
    </location>
</feature>
<dbReference type="InterPro" id="IPR014730">
    <property type="entry name" value="ETF_a/b_N"/>
</dbReference>
<dbReference type="SMART" id="SM00893">
    <property type="entry name" value="ETF"/>
    <property type="match status" value="1"/>
</dbReference>
<dbReference type="Pfam" id="PF00766">
    <property type="entry name" value="ETF_alpha"/>
    <property type="match status" value="1"/>
</dbReference>
<evidence type="ECO:0000256" key="2">
    <source>
        <dbReference type="ARBA" id="ARBA00022982"/>
    </source>
</evidence>
<dbReference type="Gene3D" id="3.40.50.620">
    <property type="entry name" value="HUPs"/>
    <property type="match status" value="1"/>
</dbReference>
<evidence type="ECO:0000259" key="4">
    <source>
        <dbReference type="SMART" id="SM00893"/>
    </source>
</evidence>
<dbReference type="PANTHER" id="PTHR43153">
    <property type="entry name" value="ELECTRON TRANSFER FLAVOPROTEIN ALPHA"/>
    <property type="match status" value="1"/>
</dbReference>
<dbReference type="GO" id="GO:0009055">
    <property type="term" value="F:electron transfer activity"/>
    <property type="evidence" value="ECO:0007669"/>
    <property type="project" value="InterPro"/>
</dbReference>
<dbReference type="CDD" id="cd01715">
    <property type="entry name" value="ETF_alpha"/>
    <property type="match status" value="1"/>
</dbReference>
<dbReference type="AlphaFoldDB" id="E1R0Z0"/>
<evidence type="ECO:0000313" key="5">
    <source>
        <dbReference type="EMBL" id="ADK80239.1"/>
    </source>
</evidence>
<dbReference type="SUPFAM" id="SSF52467">
    <property type="entry name" value="DHS-like NAD/FAD-binding domain"/>
    <property type="match status" value="1"/>
</dbReference>
<keyword evidence="2" id="KW-0249">Electron transport</keyword>